<dbReference type="KEGG" id="mac:MA_3508"/>
<dbReference type="EnsemblBacteria" id="AAM06872">
    <property type="protein sequence ID" value="AAM06872"/>
    <property type="gene ID" value="MA_3508"/>
</dbReference>
<reference evidence="1 2" key="1">
    <citation type="journal article" date="2002" name="Genome Res.">
        <title>The genome of Methanosarcina acetivorans reveals extensive metabolic and physiological diversity.</title>
        <authorList>
            <person name="Galagan J.E."/>
            <person name="Nusbaum C."/>
            <person name="Roy A."/>
            <person name="Endrizzi M.G."/>
            <person name="Macdonald P."/>
            <person name="FitzHugh W."/>
            <person name="Calvo S."/>
            <person name="Engels R."/>
            <person name="Smirnov S."/>
            <person name="Atnoor D."/>
            <person name="Brown A."/>
            <person name="Allen N."/>
            <person name="Naylor J."/>
            <person name="Stange-Thomann N."/>
            <person name="DeArellano K."/>
            <person name="Johnson R."/>
            <person name="Linton L."/>
            <person name="McEwan P."/>
            <person name="McKernan K."/>
            <person name="Talamas J."/>
            <person name="Tirrell A."/>
            <person name="Ye W."/>
            <person name="Zimmer A."/>
            <person name="Barber R.D."/>
            <person name="Cann I."/>
            <person name="Graham D.E."/>
            <person name="Grahame D.A."/>
            <person name="Guss A."/>
            <person name="Hedderich R."/>
            <person name="Ingram-Smith C."/>
            <person name="Kuettner C.H."/>
            <person name="Krzycki J.A."/>
            <person name="Leigh J.A."/>
            <person name="Li W."/>
            <person name="Liu J."/>
            <person name="Mukhopadhyay B."/>
            <person name="Reeve J.N."/>
            <person name="Smith K."/>
            <person name="Springer T.A."/>
            <person name="Umayam L.A."/>
            <person name="White O."/>
            <person name="White R.H."/>
            <person name="de Macario E.C."/>
            <person name="Ferry J.G."/>
            <person name="Jarrell K.F."/>
            <person name="Jing H."/>
            <person name="Macario A.J.L."/>
            <person name="Paulsen I."/>
            <person name="Pritchett M."/>
            <person name="Sowers K.R."/>
            <person name="Swanson R.V."/>
            <person name="Zinder S.H."/>
            <person name="Lander E."/>
            <person name="Metcalf W.W."/>
            <person name="Birren B."/>
        </authorList>
    </citation>
    <scope>NUCLEOTIDE SEQUENCE [LARGE SCALE GENOMIC DNA]</scope>
    <source>
        <strain evidence="2">ATCC 35395 / DSM 2834 / JCM 12185 / C2A</strain>
    </source>
</reference>
<evidence type="ECO:0000313" key="1">
    <source>
        <dbReference type="EMBL" id="AAM06872.1"/>
    </source>
</evidence>
<dbReference type="InParanoid" id="Q8TKA4"/>
<dbReference type="Proteomes" id="UP000002487">
    <property type="component" value="Chromosome"/>
</dbReference>
<dbReference type="EMBL" id="AE010299">
    <property type="protein sequence ID" value="AAM06872.1"/>
    <property type="molecule type" value="Genomic_DNA"/>
</dbReference>
<proteinExistence type="predicted"/>
<dbReference type="RefSeq" id="WP_011023426.1">
    <property type="nucleotide sequence ID" value="NC_003552.1"/>
</dbReference>
<dbReference type="OrthoDB" id="11691at2157"/>
<dbReference type="HOGENOM" id="CLU_1801673_0_0_2"/>
<dbReference type="AlphaFoldDB" id="Q8TKA4"/>
<sequence>MSEVNFNSKAFTYAKNSLVQKSASEVLLNLLSIQPGEDVLDLCCGPGHITKKYEQLFRSCGFDVIHSELREESNLFSPEEAYKIYQSGAENGYLNQSFYTETLTEDYISSFRELVKEAFEEQTDDSDMIDLKFKRIYLIAKKQ</sequence>
<keyword evidence="2" id="KW-1185">Reference proteome</keyword>
<dbReference type="SUPFAM" id="SSF53335">
    <property type="entry name" value="S-adenosyl-L-methionine-dependent methyltransferases"/>
    <property type="match status" value="1"/>
</dbReference>
<evidence type="ECO:0000313" key="2">
    <source>
        <dbReference type="Proteomes" id="UP000002487"/>
    </source>
</evidence>
<evidence type="ECO:0008006" key="3">
    <source>
        <dbReference type="Google" id="ProtNLM"/>
    </source>
</evidence>
<gene>
    <name evidence="1" type="ordered locus">MA_3508</name>
</gene>
<dbReference type="STRING" id="188937.MA_3508"/>
<organism evidence="1 2">
    <name type="scientific">Methanosarcina acetivorans (strain ATCC 35395 / DSM 2834 / JCM 12185 / C2A)</name>
    <dbReference type="NCBI Taxonomy" id="188937"/>
    <lineage>
        <taxon>Archaea</taxon>
        <taxon>Methanobacteriati</taxon>
        <taxon>Methanobacteriota</taxon>
        <taxon>Stenosarchaea group</taxon>
        <taxon>Methanomicrobia</taxon>
        <taxon>Methanosarcinales</taxon>
        <taxon>Methanosarcinaceae</taxon>
        <taxon>Methanosarcina</taxon>
    </lineage>
</organism>
<protein>
    <recommendedName>
        <fullName evidence="3">Methyltransferase domain-containing protein</fullName>
    </recommendedName>
</protein>
<name>Q8TKA4_METAC</name>
<accession>Q8TKA4</accession>
<dbReference type="GeneID" id="1475402"/>
<dbReference type="InterPro" id="IPR029063">
    <property type="entry name" value="SAM-dependent_MTases_sf"/>
</dbReference>
<dbReference type="Gene3D" id="3.40.50.150">
    <property type="entry name" value="Vaccinia Virus protein VP39"/>
    <property type="match status" value="1"/>
</dbReference>